<dbReference type="AlphaFoldDB" id="A0A2Z6P492"/>
<keyword evidence="1" id="KW-0812">Transmembrane</keyword>
<feature type="transmembrane region" description="Helical" evidence="1">
    <location>
        <begin position="7"/>
        <end position="25"/>
    </location>
</feature>
<gene>
    <name evidence="2" type="ORF">TSUD_391660</name>
</gene>
<dbReference type="Proteomes" id="UP000242715">
    <property type="component" value="Unassembled WGS sequence"/>
</dbReference>
<dbReference type="EMBL" id="DF973659">
    <property type="protein sequence ID" value="GAU37177.1"/>
    <property type="molecule type" value="Genomic_DNA"/>
</dbReference>
<name>A0A2Z6P492_TRISU</name>
<proteinExistence type="predicted"/>
<sequence>MVGFKEGWWWWCLSVVIAVGVGFGWSKEVAIMLNAHFQLRSLLYLHLNNGLEVTNSEVSFIHQLKSLQLKVPPLIAHYLTGFGNTTIPNGREAKFRMQKVPAYCNASNTTGWFGSVSPDTQPFYQNYPCLAVFVARMFASLEGYGPREKLSHDQRILLEHNGVLVGEQFPSFNQALPININLLTAIHTELRAQSGLQLLPLPETVIGTVGQICFTVIEGEHKEGTTRATPITSMSLWNIPWEVSSFATAITYRVHHAVDEAAQEELPRQPWVVWRFGENAPADWAQLTAAGNSFRESEPKILTFKGFTTAPYQIRSKLEALETSLNGKIS</sequence>
<keyword evidence="1" id="KW-1133">Transmembrane helix</keyword>
<organism evidence="2 3">
    <name type="scientific">Trifolium subterraneum</name>
    <name type="common">Subterranean clover</name>
    <dbReference type="NCBI Taxonomy" id="3900"/>
    <lineage>
        <taxon>Eukaryota</taxon>
        <taxon>Viridiplantae</taxon>
        <taxon>Streptophyta</taxon>
        <taxon>Embryophyta</taxon>
        <taxon>Tracheophyta</taxon>
        <taxon>Spermatophyta</taxon>
        <taxon>Magnoliopsida</taxon>
        <taxon>eudicotyledons</taxon>
        <taxon>Gunneridae</taxon>
        <taxon>Pentapetalae</taxon>
        <taxon>rosids</taxon>
        <taxon>fabids</taxon>
        <taxon>Fabales</taxon>
        <taxon>Fabaceae</taxon>
        <taxon>Papilionoideae</taxon>
        <taxon>50 kb inversion clade</taxon>
        <taxon>NPAAA clade</taxon>
        <taxon>Hologalegina</taxon>
        <taxon>IRL clade</taxon>
        <taxon>Trifolieae</taxon>
        <taxon>Trifolium</taxon>
    </lineage>
</organism>
<evidence type="ECO:0000256" key="1">
    <source>
        <dbReference type="SAM" id="Phobius"/>
    </source>
</evidence>
<keyword evidence="1" id="KW-0472">Membrane</keyword>
<evidence type="ECO:0000313" key="3">
    <source>
        <dbReference type="Proteomes" id="UP000242715"/>
    </source>
</evidence>
<keyword evidence="3" id="KW-1185">Reference proteome</keyword>
<protein>
    <submittedName>
        <fullName evidence="2">Uncharacterized protein</fullName>
    </submittedName>
</protein>
<reference evidence="3" key="1">
    <citation type="journal article" date="2017" name="Front. Plant Sci.">
        <title>Climate Clever Clovers: New Paradigm to Reduce the Environmental Footprint of Ruminants by Breeding Low Methanogenic Forages Utilizing Haplotype Variation.</title>
        <authorList>
            <person name="Kaur P."/>
            <person name="Appels R."/>
            <person name="Bayer P.E."/>
            <person name="Keeble-Gagnere G."/>
            <person name="Wang J."/>
            <person name="Hirakawa H."/>
            <person name="Shirasawa K."/>
            <person name="Vercoe P."/>
            <person name="Stefanova K."/>
            <person name="Durmic Z."/>
            <person name="Nichols P."/>
            <person name="Revell C."/>
            <person name="Isobe S.N."/>
            <person name="Edwards D."/>
            <person name="Erskine W."/>
        </authorList>
    </citation>
    <scope>NUCLEOTIDE SEQUENCE [LARGE SCALE GENOMIC DNA]</scope>
    <source>
        <strain evidence="3">cv. Daliak</strain>
    </source>
</reference>
<dbReference type="OrthoDB" id="8055291at2759"/>
<accession>A0A2Z6P492</accession>
<evidence type="ECO:0000313" key="2">
    <source>
        <dbReference type="EMBL" id="GAU37177.1"/>
    </source>
</evidence>